<dbReference type="RefSeq" id="XP_046053113.1">
    <property type="nucleotide sequence ID" value="XM_046198985.1"/>
</dbReference>
<dbReference type="PANTHER" id="PTHR33099:SF7">
    <property type="entry name" value="MYND-TYPE DOMAIN-CONTAINING PROTEIN"/>
    <property type="match status" value="1"/>
</dbReference>
<dbReference type="OrthoDB" id="27483at2759"/>
<name>A0A9P9KL72_FUSRE</name>
<feature type="region of interest" description="Disordered" evidence="1">
    <location>
        <begin position="398"/>
        <end position="420"/>
    </location>
</feature>
<organism evidence="2 3">
    <name type="scientific">Fusarium redolens</name>
    <dbReference type="NCBI Taxonomy" id="48865"/>
    <lineage>
        <taxon>Eukaryota</taxon>
        <taxon>Fungi</taxon>
        <taxon>Dikarya</taxon>
        <taxon>Ascomycota</taxon>
        <taxon>Pezizomycotina</taxon>
        <taxon>Sordariomycetes</taxon>
        <taxon>Hypocreomycetidae</taxon>
        <taxon>Hypocreales</taxon>
        <taxon>Nectriaceae</taxon>
        <taxon>Fusarium</taxon>
        <taxon>Fusarium redolens species complex</taxon>
    </lineage>
</organism>
<dbReference type="AlphaFoldDB" id="A0A9P9KL72"/>
<gene>
    <name evidence="2" type="ORF">BKA55DRAFT_686814</name>
</gene>
<reference evidence="2" key="1">
    <citation type="journal article" date="2021" name="Nat. Commun.">
        <title>Genetic determinants of endophytism in the Arabidopsis root mycobiome.</title>
        <authorList>
            <person name="Mesny F."/>
            <person name="Miyauchi S."/>
            <person name="Thiergart T."/>
            <person name="Pickel B."/>
            <person name="Atanasova L."/>
            <person name="Karlsson M."/>
            <person name="Huettel B."/>
            <person name="Barry K.W."/>
            <person name="Haridas S."/>
            <person name="Chen C."/>
            <person name="Bauer D."/>
            <person name="Andreopoulos W."/>
            <person name="Pangilinan J."/>
            <person name="LaButti K."/>
            <person name="Riley R."/>
            <person name="Lipzen A."/>
            <person name="Clum A."/>
            <person name="Drula E."/>
            <person name="Henrissat B."/>
            <person name="Kohler A."/>
            <person name="Grigoriev I.V."/>
            <person name="Martin F.M."/>
            <person name="Hacquard S."/>
        </authorList>
    </citation>
    <scope>NUCLEOTIDE SEQUENCE</scope>
    <source>
        <strain evidence="2">MPI-CAGE-AT-0023</strain>
    </source>
</reference>
<dbReference type="Proteomes" id="UP000720189">
    <property type="component" value="Unassembled WGS sequence"/>
</dbReference>
<accession>A0A9P9KL72</accession>
<dbReference type="GeneID" id="70228939"/>
<dbReference type="EMBL" id="JAGMUX010000004">
    <property type="protein sequence ID" value="KAH7261236.1"/>
    <property type="molecule type" value="Genomic_DNA"/>
</dbReference>
<proteinExistence type="predicted"/>
<evidence type="ECO:0000313" key="3">
    <source>
        <dbReference type="Proteomes" id="UP000720189"/>
    </source>
</evidence>
<protein>
    <submittedName>
        <fullName evidence="2">Uncharacterized protein</fullName>
    </submittedName>
</protein>
<sequence length="938" mass="105734">MLQPQDVIEISDDDDGDAPQIKESEWKKKLFASLNAIQAERKLISFRSYQEFVNPGLKIGGQQTIPLPLTDHYAEVIKGLSYAVQETDSKAQNIWELDRAQFDLINPAWTSCLDRITQETTKELGIENALLSLKKLTLQGPGPVAKHDQSLEQSDFIVGHLSVCLPSEHQGGDIHVSLGGRGKTVSTAPSSAFDLSAIGWVSPANSLATELVSGYRLTISYILHRFNDGQRIVPSSYVGSGRVEEVLQMWQHQHSGTKRMLYKLDDENGTGVLSLQEARDRDKAVCEALSAACSEAGLYMLFAEITHEVTDNLTSKTVESSIDGVYTPEGHLLTENKELDAENEVLGFDVDRQWDLDPASDEDEGMSNEYLMEEHTMTRRWHDHAVLLIPKEGLLDLMRPGGQNTSRRSARLTRDQETHHPGMAPVVAMVVDDLEKNPGGTIKVAENIIDKLCDSGNDTQVLCTCINPIVNWSLRSGYMPLYRSALRKNPITAVHVLTEYLAKKYQGSEESIDWKEWLDDTTKKPIGQFGILYRDFSRTILAISQAVWKSFDAWAETIMDEKLNPELNWEYTDLETILDLIRLRCDNAHWIVNRLLPKVASGHHNQNHSALLVQRLFNIYQFRSEPQFMHAKEMFKSIINHSDGKLNFSPDRLEPTEEAWLVQTPRHDLICGPFVRLITECHIIGAFVEASRVLEETFSDFAAEKAKWILVKDPFGVIFCLITPFIRLSAEGLLRKTPVLLEVLELLVRKIIRLDLPRQSHAVGGLVFRERGCGFCEDCAELDRFLTSPRDTIWEFNAPKNRRLHIEHAIGVEKSLQVTRVLDQTTGTFGKLRVTKTAAQAQPDLRSWVSNYRGLEKVLQPLQGEFMKKALGEERYREIILLKGVTPYGPPLNSARVRRPPTEDGSQPDKRLCTSEMDAIDQGLPHNQTASQTETGNV</sequence>
<evidence type="ECO:0000256" key="1">
    <source>
        <dbReference type="SAM" id="MobiDB-lite"/>
    </source>
</evidence>
<keyword evidence="3" id="KW-1185">Reference proteome</keyword>
<comment type="caution">
    <text evidence="2">The sequence shown here is derived from an EMBL/GenBank/DDBJ whole genome shotgun (WGS) entry which is preliminary data.</text>
</comment>
<feature type="region of interest" description="Disordered" evidence="1">
    <location>
        <begin position="890"/>
        <end position="911"/>
    </location>
</feature>
<dbReference type="PANTHER" id="PTHR33099">
    <property type="entry name" value="FE2OG DIOXYGENASE DOMAIN-CONTAINING PROTEIN"/>
    <property type="match status" value="1"/>
</dbReference>
<evidence type="ECO:0000313" key="2">
    <source>
        <dbReference type="EMBL" id="KAH7261236.1"/>
    </source>
</evidence>